<feature type="compositionally biased region" description="Polar residues" evidence="1">
    <location>
        <begin position="313"/>
        <end position="327"/>
    </location>
</feature>
<feature type="region of interest" description="Disordered" evidence="1">
    <location>
        <begin position="236"/>
        <end position="295"/>
    </location>
</feature>
<feature type="compositionally biased region" description="Basic and acidic residues" evidence="1">
    <location>
        <begin position="1"/>
        <end position="12"/>
    </location>
</feature>
<accession>M2YXK0</accession>
<feature type="compositionally biased region" description="Polar residues" evidence="1">
    <location>
        <begin position="61"/>
        <end position="70"/>
    </location>
</feature>
<dbReference type="AlphaFoldDB" id="M2YXK0"/>
<dbReference type="EMBL" id="KB446559">
    <property type="protein sequence ID" value="EME82430.1"/>
    <property type="molecule type" value="Genomic_DNA"/>
</dbReference>
<feature type="compositionally biased region" description="Polar residues" evidence="1">
    <location>
        <begin position="85"/>
        <end position="107"/>
    </location>
</feature>
<feature type="compositionally biased region" description="Polar residues" evidence="1">
    <location>
        <begin position="286"/>
        <end position="295"/>
    </location>
</feature>
<feature type="region of interest" description="Disordered" evidence="1">
    <location>
        <begin position="177"/>
        <end position="217"/>
    </location>
</feature>
<protein>
    <submittedName>
        <fullName evidence="2">Uncharacterized protein</fullName>
    </submittedName>
</protein>
<feature type="compositionally biased region" description="Polar residues" evidence="1">
    <location>
        <begin position="396"/>
        <end position="418"/>
    </location>
</feature>
<organism evidence="2 3">
    <name type="scientific">Pseudocercospora fijiensis (strain CIRAD86)</name>
    <name type="common">Black leaf streak disease fungus</name>
    <name type="synonym">Mycosphaerella fijiensis</name>
    <dbReference type="NCBI Taxonomy" id="383855"/>
    <lineage>
        <taxon>Eukaryota</taxon>
        <taxon>Fungi</taxon>
        <taxon>Dikarya</taxon>
        <taxon>Ascomycota</taxon>
        <taxon>Pezizomycotina</taxon>
        <taxon>Dothideomycetes</taxon>
        <taxon>Dothideomycetidae</taxon>
        <taxon>Mycosphaerellales</taxon>
        <taxon>Mycosphaerellaceae</taxon>
        <taxon>Pseudocercospora</taxon>
    </lineage>
</organism>
<feature type="compositionally biased region" description="Low complexity" evidence="1">
    <location>
        <begin position="236"/>
        <end position="255"/>
    </location>
</feature>
<keyword evidence="3" id="KW-1185">Reference proteome</keyword>
<proteinExistence type="predicted"/>
<dbReference type="HOGENOM" id="CLU_349194_0_0_1"/>
<feature type="region of interest" description="Disordered" evidence="1">
    <location>
        <begin position="1"/>
        <end position="128"/>
    </location>
</feature>
<feature type="compositionally biased region" description="Polar residues" evidence="1">
    <location>
        <begin position="36"/>
        <end position="46"/>
    </location>
</feature>
<reference evidence="2 3" key="1">
    <citation type="journal article" date="2012" name="PLoS Pathog.">
        <title>Diverse lifestyles and strategies of plant pathogenesis encoded in the genomes of eighteen Dothideomycetes fungi.</title>
        <authorList>
            <person name="Ohm R.A."/>
            <person name="Feau N."/>
            <person name="Henrissat B."/>
            <person name="Schoch C.L."/>
            <person name="Horwitz B.A."/>
            <person name="Barry K.W."/>
            <person name="Condon B.J."/>
            <person name="Copeland A.C."/>
            <person name="Dhillon B."/>
            <person name="Glaser F."/>
            <person name="Hesse C.N."/>
            <person name="Kosti I."/>
            <person name="LaButti K."/>
            <person name="Lindquist E.A."/>
            <person name="Lucas S."/>
            <person name="Salamov A.A."/>
            <person name="Bradshaw R.E."/>
            <person name="Ciuffetti L."/>
            <person name="Hamelin R.C."/>
            <person name="Kema G.H.J."/>
            <person name="Lawrence C."/>
            <person name="Scott J.A."/>
            <person name="Spatafora J.W."/>
            <person name="Turgeon B.G."/>
            <person name="de Wit P.J.G.M."/>
            <person name="Zhong S."/>
            <person name="Goodwin S.B."/>
            <person name="Grigoriev I.V."/>
        </authorList>
    </citation>
    <scope>NUCLEOTIDE SEQUENCE [LARGE SCALE GENOMIC DNA]</scope>
    <source>
        <strain evidence="2 3">CIRAD86</strain>
    </source>
</reference>
<feature type="compositionally biased region" description="Low complexity" evidence="1">
    <location>
        <begin position="15"/>
        <end position="24"/>
    </location>
</feature>
<gene>
    <name evidence="2" type="ORF">MYCFIDRAFT_82347</name>
</gene>
<dbReference type="OrthoDB" id="10559904at2759"/>
<dbReference type="Proteomes" id="UP000016932">
    <property type="component" value="Unassembled WGS sequence"/>
</dbReference>
<feature type="compositionally biased region" description="Low complexity" evidence="1">
    <location>
        <begin position="328"/>
        <end position="346"/>
    </location>
</feature>
<feature type="region of interest" description="Disordered" evidence="1">
    <location>
        <begin position="307"/>
        <end position="602"/>
    </location>
</feature>
<dbReference type="RefSeq" id="XP_007927736.1">
    <property type="nucleotide sequence ID" value="XM_007929545.1"/>
</dbReference>
<dbReference type="GeneID" id="19341935"/>
<feature type="compositionally biased region" description="Polar residues" evidence="1">
    <location>
        <begin position="348"/>
        <end position="369"/>
    </location>
</feature>
<sequence>MAEQPPRGRVDHNMSPPRSSSSSSIHPDQAPPPLQTRPSSRASSGIQAPPMAVPVMPYGLNPSTGQQAQQVPAAANMMGPPPLQQPTRSVQASGTNPYSPGSSSGQHIQPVPPTPSMMGPPPLLHSAGAMPANGPMPYSFLDHPMSRGPAPFIVPHGMMVGAPNDILASPDIWPSLGMTPPGTPLRRQPAGGQPYGARSVSPAQEHPGNTSSWMGSGRGFGGIRIPAAIPTHVATARRVAAARSGRASPSNANNRQRNPRPFPTVVTGPDPPSGSSSQEDRRIPSTLHNASPQRPQNYLQHQFRPPAAAINSPHPQNGISFQENQILPTTTQSAPPSDQSSPQARQNPLPQQFQHPVTAMNNSDPQNSMLPPESRGPPTDTQHASPNDHAKFLAMINSSSQSDGQNPQGEPFASSSLQRRADNIIPASEPARKRPRLDGAFSPAEPSSGSDLPARCADETSGAGAAAPQGLPPQRPRVDGALSAAEPSSGSDLPAGSAGEVSGDGAVVSQGNPPQQPRVDGALSAAEPSSGSDLPARCADETSGAGAAAPQGLPPQRPRVDGALSAAEPSSGSDLPAGCADETTSDGAAVPQSPPPQPPSLQDFLRRRQENARAEGRTPAVIRDAPLTQNIQELLPLDGTCPACGINLGSSTHPAQLAARISHLENCIQRIYSDHPSEAPPLPLTDFWSDEQKARSLCTSDMEIDLVSNRILQQEDFRDATNVYLHPATTHAWKTEKLPKFLEVEAEILKMDQYFPMRAETREVAFKRMEAKEKARKARKEVLKRALKEGGKGGVTLAKESMGNRGE</sequence>
<dbReference type="KEGG" id="pfj:MYCFIDRAFT_82347"/>
<evidence type="ECO:0000256" key="1">
    <source>
        <dbReference type="SAM" id="MobiDB-lite"/>
    </source>
</evidence>
<name>M2YXK0_PSEFD</name>
<evidence type="ECO:0000313" key="2">
    <source>
        <dbReference type="EMBL" id="EME82430.1"/>
    </source>
</evidence>
<evidence type="ECO:0000313" key="3">
    <source>
        <dbReference type="Proteomes" id="UP000016932"/>
    </source>
</evidence>
<dbReference type="VEuPathDB" id="FungiDB:MYCFIDRAFT_82347"/>
<feature type="compositionally biased region" description="Pro residues" evidence="1">
    <location>
        <begin position="110"/>
        <end position="123"/>
    </location>
</feature>